<dbReference type="SUPFAM" id="SSF53474">
    <property type="entry name" value="alpha/beta-Hydrolases"/>
    <property type="match status" value="1"/>
</dbReference>
<keyword evidence="4" id="KW-1185">Reference proteome</keyword>
<sequence>MKFLNKKLKHILIGILSVVIILGVLLFGAGMYFYNVAVVPSQKSFISNKPVAKSSPLYPGEQWYKNDAHKILWTQKSVGGNLKLDANFIPANQKTNKTVIVAHGFMGNKEKMAPYAYMFHKMGYNVLTPDTRGQGKSEGNYIGYGWPDRLDYIKWMHKVINYTGKDSKLFMFGVSMGGATTMMVSGERVPSQLKGYIEDCGYTSITDELNYQAQQLYSLPAFPRWPLIPILSGITHVRAGYSMYDGSALKQVKKNYLPMMFIHGSKDTFVPTKMVYPLYQASRGPRELLIIKNAKHASSYQTNPKLYTDKVKQFINKYMH</sequence>
<dbReference type="Proteomes" id="UP000052012">
    <property type="component" value="Unassembled WGS sequence"/>
</dbReference>
<dbReference type="InterPro" id="IPR022742">
    <property type="entry name" value="Hydrolase_4"/>
</dbReference>
<keyword evidence="1" id="KW-1133">Transmembrane helix</keyword>
<keyword evidence="1" id="KW-0812">Transmembrane</keyword>
<name>A0A0R2B1F5_9LACO</name>
<dbReference type="PANTHER" id="PTHR43358:SF4">
    <property type="entry name" value="ALPHA_BETA HYDROLASE FOLD-1 DOMAIN-CONTAINING PROTEIN"/>
    <property type="match status" value="1"/>
</dbReference>
<dbReference type="Gene3D" id="3.40.50.1820">
    <property type="entry name" value="alpha/beta hydrolase"/>
    <property type="match status" value="1"/>
</dbReference>
<dbReference type="InterPro" id="IPR029058">
    <property type="entry name" value="AB_hydrolase_fold"/>
</dbReference>
<dbReference type="PANTHER" id="PTHR43358">
    <property type="entry name" value="ALPHA/BETA-HYDROLASE"/>
    <property type="match status" value="1"/>
</dbReference>
<dbReference type="Pfam" id="PF12146">
    <property type="entry name" value="Hydrolase_4"/>
    <property type="match status" value="1"/>
</dbReference>
<proteinExistence type="predicted"/>
<gene>
    <name evidence="3" type="ORF">FD06_GL000891</name>
</gene>
<feature type="transmembrane region" description="Helical" evidence="1">
    <location>
        <begin position="12"/>
        <end position="34"/>
    </location>
</feature>
<evidence type="ECO:0000313" key="3">
    <source>
        <dbReference type="EMBL" id="KRM69718.1"/>
    </source>
</evidence>
<dbReference type="RefSeq" id="WP_420834742.1">
    <property type="nucleotide sequence ID" value="NZ_AYYQ01000002.1"/>
</dbReference>
<dbReference type="STRING" id="1423781.FD06_GL000891"/>
<protein>
    <submittedName>
        <fullName evidence="3">Family S9 peptidase</fullName>
    </submittedName>
</protein>
<accession>A0A0R2B1F5</accession>
<keyword evidence="1" id="KW-0472">Membrane</keyword>
<dbReference type="PATRIC" id="fig|1423781.4.peg.925"/>
<evidence type="ECO:0000256" key="1">
    <source>
        <dbReference type="SAM" id="Phobius"/>
    </source>
</evidence>
<dbReference type="EMBL" id="AYYQ01000002">
    <property type="protein sequence ID" value="KRM69718.1"/>
    <property type="molecule type" value="Genomic_DNA"/>
</dbReference>
<dbReference type="InterPro" id="IPR052920">
    <property type="entry name" value="DNA-binding_regulatory"/>
</dbReference>
<evidence type="ECO:0000313" key="4">
    <source>
        <dbReference type="Proteomes" id="UP000052012"/>
    </source>
</evidence>
<feature type="domain" description="Serine aminopeptidase S33" evidence="2">
    <location>
        <begin position="94"/>
        <end position="197"/>
    </location>
</feature>
<evidence type="ECO:0000259" key="2">
    <source>
        <dbReference type="Pfam" id="PF12146"/>
    </source>
</evidence>
<reference evidence="3 4" key="1">
    <citation type="journal article" date="2015" name="Genome Announc.">
        <title>Expanding the biotechnology potential of lactobacilli through comparative genomics of 213 strains and associated genera.</title>
        <authorList>
            <person name="Sun Z."/>
            <person name="Harris H.M."/>
            <person name="McCann A."/>
            <person name="Guo C."/>
            <person name="Argimon S."/>
            <person name="Zhang W."/>
            <person name="Yang X."/>
            <person name="Jeffery I.B."/>
            <person name="Cooney J.C."/>
            <person name="Kagawa T.F."/>
            <person name="Liu W."/>
            <person name="Song Y."/>
            <person name="Salvetti E."/>
            <person name="Wrobel A."/>
            <person name="Rasinkangas P."/>
            <person name="Parkhill J."/>
            <person name="Rea M.C."/>
            <person name="O'Sullivan O."/>
            <person name="Ritari J."/>
            <person name="Douillard F.P."/>
            <person name="Paul Ross R."/>
            <person name="Yang R."/>
            <person name="Briner A.E."/>
            <person name="Felis G.E."/>
            <person name="de Vos W.M."/>
            <person name="Barrangou R."/>
            <person name="Klaenhammer T.R."/>
            <person name="Caufield P.W."/>
            <person name="Cui Y."/>
            <person name="Zhang H."/>
            <person name="O'Toole P.W."/>
        </authorList>
    </citation>
    <scope>NUCLEOTIDE SEQUENCE [LARGE SCALE GENOMIC DNA]</scope>
    <source>
        <strain evidence="3 4">DSM 23829</strain>
    </source>
</reference>
<dbReference type="AlphaFoldDB" id="A0A0R2B1F5"/>
<organism evidence="3 4">
    <name type="scientific">Apilactobacillus ozensis DSM 23829 = JCM 17196</name>
    <dbReference type="NCBI Taxonomy" id="1423781"/>
    <lineage>
        <taxon>Bacteria</taxon>
        <taxon>Bacillati</taxon>
        <taxon>Bacillota</taxon>
        <taxon>Bacilli</taxon>
        <taxon>Lactobacillales</taxon>
        <taxon>Lactobacillaceae</taxon>
        <taxon>Apilactobacillus</taxon>
    </lineage>
</organism>
<comment type="caution">
    <text evidence="3">The sequence shown here is derived from an EMBL/GenBank/DDBJ whole genome shotgun (WGS) entry which is preliminary data.</text>
</comment>